<evidence type="ECO:0000313" key="1">
    <source>
        <dbReference type="EMBL" id="MBV4454984.1"/>
    </source>
</evidence>
<accession>A0ABS6P403</accession>
<proteinExistence type="predicted"/>
<gene>
    <name evidence="1" type="ORF">KVG91_20580</name>
</gene>
<name>A0ABS6P403_9PSED</name>
<protein>
    <recommendedName>
        <fullName evidence="3">Bacteriophage lambda head decoration protein D</fullName>
    </recommendedName>
</protein>
<comment type="caution">
    <text evidence="1">The sequence shown here is derived from an EMBL/GenBank/DDBJ whole genome shotgun (WGS) entry which is preliminary data.</text>
</comment>
<sequence>MKTTLLKAMTSPLALSRAIIKEAVGDKIRLNDVINGGTLHVPAYPGAATGDTGDVYLYSGSGAYTGTWVITTPVFPLVFSVPKDAFALGSLRLVYVVTNPAGDVAVAPETLYEVIA</sequence>
<dbReference type="Proteomes" id="UP001048976">
    <property type="component" value="Unassembled WGS sequence"/>
</dbReference>
<evidence type="ECO:0000313" key="2">
    <source>
        <dbReference type="Proteomes" id="UP001048976"/>
    </source>
</evidence>
<evidence type="ECO:0008006" key="3">
    <source>
        <dbReference type="Google" id="ProtNLM"/>
    </source>
</evidence>
<reference evidence="1" key="1">
    <citation type="submission" date="2021-06" db="EMBL/GenBank/DDBJ databases">
        <title>Updating the genus Pseudomonas: Description of 43 new species and partition of the Pseudomonas putida group.</title>
        <authorList>
            <person name="Girard L."/>
            <person name="Lood C."/>
            <person name="Vandamme P."/>
            <person name="Rokni-Zadeh H."/>
            <person name="Van Noort V."/>
            <person name="Hofte M."/>
            <person name="Lavigne R."/>
            <person name="De Mot R."/>
        </authorList>
    </citation>
    <scope>NUCLEOTIDE SEQUENCE</scope>
    <source>
        <strain evidence="1">SWRI103</strain>
    </source>
</reference>
<keyword evidence="2" id="KW-1185">Reference proteome</keyword>
<organism evidence="1 2">
    <name type="scientific">Pseudomonas azadiae</name>
    <dbReference type="NCBI Taxonomy" id="2843612"/>
    <lineage>
        <taxon>Bacteria</taxon>
        <taxon>Pseudomonadati</taxon>
        <taxon>Pseudomonadota</taxon>
        <taxon>Gammaproteobacteria</taxon>
        <taxon>Pseudomonadales</taxon>
        <taxon>Pseudomonadaceae</taxon>
        <taxon>Pseudomonas</taxon>
    </lineage>
</organism>
<dbReference type="RefSeq" id="WP_169374345.1">
    <property type="nucleotide sequence ID" value="NZ_JAHSTY010000002.1"/>
</dbReference>
<dbReference type="EMBL" id="JAHSTY010000002">
    <property type="protein sequence ID" value="MBV4454984.1"/>
    <property type="molecule type" value="Genomic_DNA"/>
</dbReference>